<name>A0ABR2ZU77_9AGAR</name>
<dbReference type="EMBL" id="JBBXMP010000054">
    <property type="protein sequence ID" value="KAL0064958.1"/>
    <property type="molecule type" value="Genomic_DNA"/>
</dbReference>
<keyword evidence="2" id="KW-1185">Reference proteome</keyword>
<proteinExistence type="predicted"/>
<protein>
    <recommendedName>
        <fullName evidence="3">F-box domain-containing protein</fullName>
    </recommendedName>
</protein>
<gene>
    <name evidence="1" type="ORF">AAF712_008080</name>
</gene>
<reference evidence="1 2" key="1">
    <citation type="submission" date="2024-05" db="EMBL/GenBank/DDBJ databases">
        <title>A draft genome resource for the thread blight pathogen Marasmius tenuissimus strain MS-2.</title>
        <authorList>
            <person name="Yulfo-Soto G.E."/>
            <person name="Baruah I.K."/>
            <person name="Amoako-Attah I."/>
            <person name="Bukari Y."/>
            <person name="Meinhardt L.W."/>
            <person name="Bailey B.A."/>
            <person name="Cohen S.P."/>
        </authorList>
    </citation>
    <scope>NUCLEOTIDE SEQUENCE [LARGE SCALE GENOMIC DNA]</scope>
    <source>
        <strain evidence="1 2">MS-2</strain>
    </source>
</reference>
<organism evidence="1 2">
    <name type="scientific">Marasmius tenuissimus</name>
    <dbReference type="NCBI Taxonomy" id="585030"/>
    <lineage>
        <taxon>Eukaryota</taxon>
        <taxon>Fungi</taxon>
        <taxon>Dikarya</taxon>
        <taxon>Basidiomycota</taxon>
        <taxon>Agaricomycotina</taxon>
        <taxon>Agaricomycetes</taxon>
        <taxon>Agaricomycetidae</taxon>
        <taxon>Agaricales</taxon>
        <taxon>Marasmiineae</taxon>
        <taxon>Marasmiaceae</taxon>
        <taxon>Marasmius</taxon>
    </lineage>
</organism>
<evidence type="ECO:0000313" key="2">
    <source>
        <dbReference type="Proteomes" id="UP001437256"/>
    </source>
</evidence>
<dbReference type="Proteomes" id="UP001437256">
    <property type="component" value="Unassembled WGS sequence"/>
</dbReference>
<accession>A0ABR2ZU77</accession>
<sequence length="497" mass="57022">MASKANSVTHATIHDFPNEILSEIFTFTHAAHDLGSPARHPLQSDSQARMLLNVNQRWRNTAQQTRSMWQDFEITSESAPSWAQSDNLENSKRARYMMDSWLSLAYSPDHSHGRLNFIFRSGSTTSCTDLEREVLRTLIKRSHSWQYATLETHVSLISDLWPIQGNWLDLVVHGADGLPPSRQFGNVPPQEFLMDLFSVAPRLRVFSSKGVSPSTIMCHWGTTFPWQQLKRVDITQNKSVCEAYNVLKFAKSAETIRVDVTETEGFTSWRPKDVFASITLPSVQCLLYTERTGDYADNILYHLDLPNLTELSVDDSCGSLRYYQTPLERLAKSCGRNLTWLELQFSFRGDYRRQPQEWYDSLLYHARHFKALEYISLDIVVARSTVTRKLGYMVIMDNILATVGSRFERGCFECPRLEELVLRVDIADDVDTDVVRSCVGQVKKFLEESCKWEGKEALGITIVMKGPKEATKQLSKQWRDYAELGGYDEERIVILQD</sequence>
<evidence type="ECO:0008006" key="3">
    <source>
        <dbReference type="Google" id="ProtNLM"/>
    </source>
</evidence>
<comment type="caution">
    <text evidence="1">The sequence shown here is derived from an EMBL/GenBank/DDBJ whole genome shotgun (WGS) entry which is preliminary data.</text>
</comment>
<evidence type="ECO:0000313" key="1">
    <source>
        <dbReference type="EMBL" id="KAL0064958.1"/>
    </source>
</evidence>